<dbReference type="PANTHER" id="PTHR47894:SF1">
    <property type="entry name" value="HTH-TYPE TRANSCRIPTIONAL REGULATOR VQSM"/>
    <property type="match status" value="1"/>
</dbReference>
<accession>A0A0P1ITD4</accession>
<dbReference type="Pfam" id="PF12833">
    <property type="entry name" value="HTH_18"/>
    <property type="match status" value="1"/>
</dbReference>
<gene>
    <name evidence="5" type="primary">appY</name>
    <name evidence="5" type="ORF">RUE5091_02571</name>
</gene>
<dbReference type="Proteomes" id="UP000051260">
    <property type="component" value="Unassembled WGS sequence"/>
</dbReference>
<dbReference type="InterPro" id="IPR032687">
    <property type="entry name" value="AraC-type_N"/>
</dbReference>
<dbReference type="STRING" id="1715692.RUE5091_02571"/>
<evidence type="ECO:0000256" key="2">
    <source>
        <dbReference type="ARBA" id="ARBA00023125"/>
    </source>
</evidence>
<reference evidence="6" key="1">
    <citation type="submission" date="2015-09" db="EMBL/GenBank/DDBJ databases">
        <authorList>
            <person name="Rodrigo-Torres L."/>
            <person name="Arahal D.R."/>
        </authorList>
    </citation>
    <scope>NUCLEOTIDE SEQUENCE [LARGE SCALE GENOMIC DNA]</scope>
    <source>
        <strain evidence="6">CECT 5091</strain>
    </source>
</reference>
<dbReference type="Pfam" id="PF12625">
    <property type="entry name" value="Arabinose_bd"/>
    <property type="match status" value="1"/>
</dbReference>
<evidence type="ECO:0000313" key="5">
    <source>
        <dbReference type="EMBL" id="CUK03978.1"/>
    </source>
</evidence>
<organism evidence="5 6">
    <name type="scientific">Ruegeria denitrificans</name>
    <dbReference type="NCBI Taxonomy" id="1715692"/>
    <lineage>
        <taxon>Bacteria</taxon>
        <taxon>Pseudomonadati</taxon>
        <taxon>Pseudomonadota</taxon>
        <taxon>Alphaproteobacteria</taxon>
        <taxon>Rhodobacterales</taxon>
        <taxon>Roseobacteraceae</taxon>
        <taxon>Ruegeria</taxon>
    </lineage>
</organism>
<dbReference type="SMART" id="SM00342">
    <property type="entry name" value="HTH_ARAC"/>
    <property type="match status" value="1"/>
</dbReference>
<dbReference type="PANTHER" id="PTHR47894">
    <property type="entry name" value="HTH-TYPE TRANSCRIPTIONAL REGULATOR GADX"/>
    <property type="match status" value="1"/>
</dbReference>
<sequence>MNGPAQPLIRLSTARPILSTLDAVYADTDELLTRLGISRSSFDDPDAYIHAIVMYQLFEEAAEATNDIHLLGKLGAKMAVSNWPPLVDAAIDAKTLGSFLTAVVIAATEHSSSTEHHLDIHGKSALMSGKRYFETPFVPAQIDAFFACLFSEIVARSVGSKWSAANTMITVSDPNALPDDFKGSKPIKGDRFGHRVAFPAEWLNLEFSKKGYFQVPADDSGERQPPRSLTESVSEALRPHVDAGFLSNKKAAEIFGLSEQQLARKLRKEGTTLGKLLADLKRNRAEELLKEGDHSVTQVAEMLGYSDATSFAHAFKGWTGVPPSKVKKDI</sequence>
<keyword evidence="2" id="KW-0238">DNA-binding</keyword>
<name>A0A0P1ITD4_9RHOB</name>
<dbReference type="PROSITE" id="PS01124">
    <property type="entry name" value="HTH_ARAC_FAMILY_2"/>
    <property type="match status" value="1"/>
</dbReference>
<proteinExistence type="predicted"/>
<protein>
    <submittedName>
        <fullName evidence="5">M5 polypeptide</fullName>
    </submittedName>
</protein>
<evidence type="ECO:0000256" key="3">
    <source>
        <dbReference type="ARBA" id="ARBA00023163"/>
    </source>
</evidence>
<dbReference type="SUPFAM" id="SSF46689">
    <property type="entry name" value="Homeodomain-like"/>
    <property type="match status" value="1"/>
</dbReference>
<dbReference type="InterPro" id="IPR009057">
    <property type="entry name" value="Homeodomain-like_sf"/>
</dbReference>
<keyword evidence="3" id="KW-0804">Transcription</keyword>
<dbReference type="OrthoDB" id="9814125at2"/>
<keyword evidence="1" id="KW-0805">Transcription regulation</keyword>
<dbReference type="AlphaFoldDB" id="A0A0P1ITD4"/>
<dbReference type="InterPro" id="IPR018060">
    <property type="entry name" value="HTH_AraC"/>
</dbReference>
<feature type="domain" description="HTH araC/xylS-type" evidence="4">
    <location>
        <begin position="231"/>
        <end position="329"/>
    </location>
</feature>
<dbReference type="GO" id="GO:0005829">
    <property type="term" value="C:cytosol"/>
    <property type="evidence" value="ECO:0007669"/>
    <property type="project" value="TreeGrafter"/>
</dbReference>
<dbReference type="GO" id="GO:0003700">
    <property type="term" value="F:DNA-binding transcription factor activity"/>
    <property type="evidence" value="ECO:0007669"/>
    <property type="project" value="InterPro"/>
</dbReference>
<keyword evidence="6" id="KW-1185">Reference proteome</keyword>
<evidence type="ECO:0000313" key="6">
    <source>
        <dbReference type="Proteomes" id="UP000051260"/>
    </source>
</evidence>
<evidence type="ECO:0000256" key="1">
    <source>
        <dbReference type="ARBA" id="ARBA00023015"/>
    </source>
</evidence>
<dbReference type="GO" id="GO:0000976">
    <property type="term" value="F:transcription cis-regulatory region binding"/>
    <property type="evidence" value="ECO:0007669"/>
    <property type="project" value="TreeGrafter"/>
</dbReference>
<dbReference type="Gene3D" id="1.10.10.60">
    <property type="entry name" value="Homeodomain-like"/>
    <property type="match status" value="1"/>
</dbReference>
<evidence type="ECO:0000259" key="4">
    <source>
        <dbReference type="PROSITE" id="PS01124"/>
    </source>
</evidence>
<dbReference type="EMBL" id="CYUD01000007">
    <property type="protein sequence ID" value="CUK03978.1"/>
    <property type="molecule type" value="Genomic_DNA"/>
</dbReference>